<dbReference type="Proteomes" id="UP000746595">
    <property type="component" value="Unassembled WGS sequence"/>
</dbReference>
<dbReference type="EMBL" id="JAAWVT010000005">
    <property type="protein sequence ID" value="NKG21410.1"/>
    <property type="molecule type" value="Genomic_DNA"/>
</dbReference>
<evidence type="ECO:0008006" key="3">
    <source>
        <dbReference type="Google" id="ProtNLM"/>
    </source>
</evidence>
<accession>A0ABX1G7A0</accession>
<gene>
    <name evidence="1" type="ORF">HED64_11925</name>
</gene>
<keyword evidence="2" id="KW-1185">Reference proteome</keyword>
<evidence type="ECO:0000313" key="1">
    <source>
        <dbReference type="EMBL" id="NKG21410.1"/>
    </source>
</evidence>
<sequence>MIFRIHAADGESKWQRPPKAVRVFLKVSGKQLRCSPHAHGTHFAANINSKIFQPMELVSMKRIFSLLLALALLCGLSGCSADERAERISAGWTEALLTAPGVINARSSYHITPGMSQGGMVQVTMKPGDRTPEEVMANSMRALAPLLIKNDRRSAGLNYSLVVEGSDTLVYPEILGIDSRPSLQTIIDYAAENPAP</sequence>
<protein>
    <recommendedName>
        <fullName evidence="3">DUF4825 domain-containing protein</fullName>
    </recommendedName>
</protein>
<organism evidence="1 2">
    <name type="scientific">Paeniglutamicibacter terrestris</name>
    <dbReference type="NCBI Taxonomy" id="2723403"/>
    <lineage>
        <taxon>Bacteria</taxon>
        <taxon>Bacillati</taxon>
        <taxon>Actinomycetota</taxon>
        <taxon>Actinomycetes</taxon>
        <taxon>Micrococcales</taxon>
        <taxon>Micrococcaceae</taxon>
        <taxon>Paeniglutamicibacter</taxon>
    </lineage>
</organism>
<proteinExistence type="predicted"/>
<dbReference type="RefSeq" id="WP_168152221.1">
    <property type="nucleotide sequence ID" value="NZ_JAAWVT010000005.1"/>
</dbReference>
<comment type="caution">
    <text evidence="1">The sequence shown here is derived from an EMBL/GenBank/DDBJ whole genome shotgun (WGS) entry which is preliminary data.</text>
</comment>
<evidence type="ECO:0000313" key="2">
    <source>
        <dbReference type="Proteomes" id="UP000746595"/>
    </source>
</evidence>
<name>A0ABX1G7A0_9MICC</name>
<reference evidence="1 2" key="1">
    <citation type="submission" date="2020-04" db="EMBL/GenBank/DDBJ databases">
        <title>Paeniglutamicibacter sp. ANT13_2, a novel actinomycete isolated from sediment in Antarctica.</title>
        <authorList>
            <person name="Sakdapetsiri C."/>
            <person name="Pinyakong O."/>
        </authorList>
    </citation>
    <scope>NUCLEOTIDE SEQUENCE [LARGE SCALE GENOMIC DNA]</scope>
    <source>
        <strain evidence="1 2">ANT13_2</strain>
    </source>
</reference>